<keyword evidence="9" id="KW-1185">Reference proteome</keyword>
<protein>
    <recommendedName>
        <fullName evidence="7">HAT C-terminal dimerisation domain-containing protein</fullName>
    </recommendedName>
</protein>
<dbReference type="PANTHER" id="PTHR46481:SF10">
    <property type="entry name" value="ZINC FINGER BED DOMAIN-CONTAINING PROTEIN 39"/>
    <property type="match status" value="1"/>
</dbReference>
<dbReference type="InterPro" id="IPR012337">
    <property type="entry name" value="RNaseH-like_sf"/>
</dbReference>
<feature type="compositionally biased region" description="Acidic residues" evidence="6">
    <location>
        <begin position="383"/>
        <end position="401"/>
    </location>
</feature>
<dbReference type="Pfam" id="PF05699">
    <property type="entry name" value="Dimer_Tnp_hAT"/>
    <property type="match status" value="1"/>
</dbReference>
<organism evidence="8 9">
    <name type="scientific">Adineta ricciae</name>
    <name type="common">Rotifer</name>
    <dbReference type="NCBI Taxonomy" id="249248"/>
    <lineage>
        <taxon>Eukaryota</taxon>
        <taxon>Metazoa</taxon>
        <taxon>Spiralia</taxon>
        <taxon>Gnathifera</taxon>
        <taxon>Rotifera</taxon>
        <taxon>Eurotatoria</taxon>
        <taxon>Bdelloidea</taxon>
        <taxon>Adinetida</taxon>
        <taxon>Adinetidae</taxon>
        <taxon>Adineta</taxon>
    </lineage>
</organism>
<comment type="caution">
    <text evidence="8">The sequence shown here is derived from an EMBL/GenBank/DDBJ whole genome shotgun (WGS) entry which is preliminary data.</text>
</comment>
<dbReference type="GO" id="GO:0005634">
    <property type="term" value="C:nucleus"/>
    <property type="evidence" value="ECO:0007669"/>
    <property type="project" value="UniProtKB-SubCell"/>
</dbReference>
<keyword evidence="4" id="KW-0862">Zinc</keyword>
<dbReference type="Gene3D" id="1.10.10.1070">
    <property type="entry name" value="Zinc finger, BED domain-containing"/>
    <property type="match status" value="1"/>
</dbReference>
<evidence type="ECO:0000256" key="3">
    <source>
        <dbReference type="ARBA" id="ARBA00022771"/>
    </source>
</evidence>
<keyword evidence="5" id="KW-0539">Nucleus</keyword>
<evidence type="ECO:0000256" key="4">
    <source>
        <dbReference type="ARBA" id="ARBA00022833"/>
    </source>
</evidence>
<reference evidence="8" key="1">
    <citation type="submission" date="2021-02" db="EMBL/GenBank/DDBJ databases">
        <authorList>
            <person name="Nowell W R."/>
        </authorList>
    </citation>
    <scope>NUCLEOTIDE SEQUENCE</scope>
</reference>
<evidence type="ECO:0000259" key="7">
    <source>
        <dbReference type="Pfam" id="PF05699"/>
    </source>
</evidence>
<gene>
    <name evidence="8" type="ORF">XAT740_LOCUS39114</name>
</gene>
<comment type="subcellular location">
    <subcellularLocation>
        <location evidence="1">Nucleus</location>
    </subcellularLocation>
</comment>
<dbReference type="SUPFAM" id="SSF53098">
    <property type="entry name" value="Ribonuclease H-like"/>
    <property type="match status" value="1"/>
</dbReference>
<dbReference type="InterPro" id="IPR008906">
    <property type="entry name" value="HATC_C_dom"/>
</dbReference>
<keyword evidence="3" id="KW-0863">Zinc-finger</keyword>
<evidence type="ECO:0000313" key="8">
    <source>
        <dbReference type="EMBL" id="CAF1491514.1"/>
    </source>
</evidence>
<feature type="region of interest" description="Disordered" evidence="6">
    <location>
        <begin position="358"/>
        <end position="401"/>
    </location>
</feature>
<evidence type="ECO:0000256" key="2">
    <source>
        <dbReference type="ARBA" id="ARBA00022723"/>
    </source>
</evidence>
<dbReference type="InterPro" id="IPR052035">
    <property type="entry name" value="ZnF_BED_domain_contain"/>
</dbReference>
<evidence type="ECO:0000256" key="5">
    <source>
        <dbReference type="ARBA" id="ARBA00023242"/>
    </source>
</evidence>
<name>A0A815SFC0_ADIRI</name>
<dbReference type="GO" id="GO:0046983">
    <property type="term" value="F:protein dimerization activity"/>
    <property type="evidence" value="ECO:0007669"/>
    <property type="project" value="InterPro"/>
</dbReference>
<keyword evidence="2" id="KW-0479">Metal-binding</keyword>
<dbReference type="EMBL" id="CAJNOR010004297">
    <property type="protein sequence ID" value="CAF1491514.1"/>
    <property type="molecule type" value="Genomic_DNA"/>
</dbReference>
<accession>A0A815SFC0</accession>
<evidence type="ECO:0000313" key="9">
    <source>
        <dbReference type="Proteomes" id="UP000663828"/>
    </source>
</evidence>
<evidence type="ECO:0000256" key="1">
    <source>
        <dbReference type="ARBA" id="ARBA00004123"/>
    </source>
</evidence>
<dbReference type="Proteomes" id="UP000663828">
    <property type="component" value="Unassembled WGS sequence"/>
</dbReference>
<feature type="domain" description="HAT C-terminal dimerisation" evidence="7">
    <location>
        <begin position="675"/>
        <end position="754"/>
    </location>
</feature>
<sequence>MASNDEYVLVSSPHRTKPISNASHTHTSKSIETILNNNKGDYKIVNNPSKRLTATCWTLFGFPAQAIDGGEFEIIQGFASCKQCFETFRYVCGSTTSLNQHQCPKSLPRGQQSIKDSVHSSAQRSAIIEKTIRKKKENVKRLCAQWPATSMRPFQIVADPGFKQISQECLSIGREMRSDQPVMVEEILCCDRTVRNEINRMADEGRKELKQKLIDVAQLGGLCLSPDIWTDNYRKVSYLGTTAHYIDEQYRFHSIDLFCTEFKAKRKTGDDILKVIEEQLKVFDLYDCIDLITFVTDRGANFIRGLRHCKVLHCVAHRLNNILKRTFYQQPKQNKKMSKVTPSKSACRVFIDTEITPSKETKRRTPSRQSSPEIGYPYVDNNNENDEDSDSSDDSSNDDEDDEFFLLDYSTTTLENLPQSAKLVIQTIKDCKALVAYVKKASLNREMQLQDEVISNNSTTTDESSLPNGKQSNMVTTLHQSSIVRCLSLSDLLESIKRSNEPLRVILTQRNEQHRIEKINMSIVQQLIEFFQPWKYILKEIQKGNSPSLFAVLPCVTFLKEDLINREKKEKYGMKFFAKRAQQLLNSMFQVDDIHVIGAFLHPNYKTLRFATSTQIDCCHQRCRNAAIPEGIDNAQDEEAPVCEPKQKRQKVFMKSLMDHNVEAKRKKVKQGKDEVDRYIEFDLQGKVYLDPLHFWKENESNFPCLSRLAKRYLSIPCNSAAVEREFSAAGQIISQRRSTIEPSTVDNILFLRSIANNKIKTTTT</sequence>
<dbReference type="GO" id="GO:0008270">
    <property type="term" value="F:zinc ion binding"/>
    <property type="evidence" value="ECO:0007669"/>
    <property type="project" value="UniProtKB-KW"/>
</dbReference>
<evidence type="ECO:0000256" key="6">
    <source>
        <dbReference type="SAM" id="MobiDB-lite"/>
    </source>
</evidence>
<proteinExistence type="predicted"/>
<dbReference type="SUPFAM" id="SSF140996">
    <property type="entry name" value="Hermes dimerisation domain"/>
    <property type="match status" value="1"/>
</dbReference>
<dbReference type="AlphaFoldDB" id="A0A815SFC0"/>
<dbReference type="PANTHER" id="PTHR46481">
    <property type="entry name" value="ZINC FINGER BED DOMAIN-CONTAINING PROTEIN 4"/>
    <property type="match status" value="1"/>
</dbReference>